<organism evidence="3 4">
    <name type="scientific">Didymodactylos carnosus</name>
    <dbReference type="NCBI Taxonomy" id="1234261"/>
    <lineage>
        <taxon>Eukaryota</taxon>
        <taxon>Metazoa</taxon>
        <taxon>Spiralia</taxon>
        <taxon>Gnathifera</taxon>
        <taxon>Rotifera</taxon>
        <taxon>Eurotatoria</taxon>
        <taxon>Bdelloidea</taxon>
        <taxon>Philodinida</taxon>
        <taxon>Philodinidae</taxon>
        <taxon>Didymodactylos</taxon>
    </lineage>
</organism>
<dbReference type="Proteomes" id="UP000677228">
    <property type="component" value="Unassembled WGS sequence"/>
</dbReference>
<comment type="caution">
    <text evidence="3">The sequence shown here is derived from an EMBL/GenBank/DDBJ whole genome shotgun (WGS) entry which is preliminary data.</text>
</comment>
<dbReference type="Proteomes" id="UP000682733">
    <property type="component" value="Unassembled WGS sequence"/>
</dbReference>
<reference evidence="3" key="1">
    <citation type="submission" date="2021-02" db="EMBL/GenBank/DDBJ databases">
        <authorList>
            <person name="Nowell W R."/>
        </authorList>
    </citation>
    <scope>NUCLEOTIDE SEQUENCE</scope>
</reference>
<evidence type="ECO:0000256" key="1">
    <source>
        <dbReference type="SAM" id="MobiDB-lite"/>
    </source>
</evidence>
<evidence type="ECO:0000313" key="2">
    <source>
        <dbReference type="EMBL" id="CAF0901421.1"/>
    </source>
</evidence>
<evidence type="ECO:0000313" key="3">
    <source>
        <dbReference type="EMBL" id="CAF3682054.1"/>
    </source>
</evidence>
<dbReference type="EMBL" id="CAJOBA010003447">
    <property type="protein sequence ID" value="CAF3682054.1"/>
    <property type="molecule type" value="Genomic_DNA"/>
</dbReference>
<dbReference type="AlphaFoldDB" id="A0A8S2HVG1"/>
<gene>
    <name evidence="2" type="ORF">OVA965_LOCUS9644</name>
    <name evidence="3" type="ORF">TMI583_LOCUS9640</name>
</gene>
<name>A0A8S2HVG1_9BILA</name>
<proteinExistence type="predicted"/>
<protein>
    <submittedName>
        <fullName evidence="3">Uncharacterized protein</fullName>
    </submittedName>
</protein>
<sequence>MGSNDEDMSQSLKTEIKETNETLNTNFMADAVKNLLRLMPIEDQTEMVESDAEQINIRKYDRCKIKCHYVLPLHNDDASPEAKFYKYYKPLVARNQLSFTETQCKEESSAGDNEDNDHDRDPDDGGDSDDREDPAHDEDPEPGEEKPISTFNREILLFPFPIMHNNALCKIFRDFKLLFSSLLI</sequence>
<feature type="compositionally biased region" description="Acidic residues" evidence="1">
    <location>
        <begin position="124"/>
        <end position="142"/>
    </location>
</feature>
<evidence type="ECO:0000313" key="4">
    <source>
        <dbReference type="Proteomes" id="UP000682733"/>
    </source>
</evidence>
<feature type="region of interest" description="Disordered" evidence="1">
    <location>
        <begin position="102"/>
        <end position="148"/>
    </location>
</feature>
<dbReference type="EMBL" id="CAJNOK010003446">
    <property type="protein sequence ID" value="CAF0901421.1"/>
    <property type="molecule type" value="Genomic_DNA"/>
</dbReference>
<accession>A0A8S2HVG1</accession>